<evidence type="ECO:0000256" key="4">
    <source>
        <dbReference type="ARBA" id="ARBA00023004"/>
    </source>
</evidence>
<feature type="domain" description="Hemerythrin-like" evidence="5">
    <location>
        <begin position="13"/>
        <end position="122"/>
    </location>
</feature>
<dbReference type="InterPro" id="IPR012312">
    <property type="entry name" value="Hemerythrin-like"/>
</dbReference>
<proteinExistence type="inferred from homology"/>
<dbReference type="Pfam" id="PF01814">
    <property type="entry name" value="Hemerythrin"/>
    <property type="match status" value="1"/>
</dbReference>
<dbReference type="PROSITE" id="PS00550">
    <property type="entry name" value="HEMERYTHRINS"/>
    <property type="match status" value="1"/>
</dbReference>
<dbReference type="NCBIfam" id="TIGR02481">
    <property type="entry name" value="hemeryth_dom"/>
    <property type="match status" value="1"/>
</dbReference>
<comment type="similarity">
    <text evidence="1">Belongs to the hemerythrin family.</text>
</comment>
<evidence type="ECO:0000259" key="5">
    <source>
        <dbReference type="Pfam" id="PF01814"/>
    </source>
</evidence>
<reference evidence="7" key="1">
    <citation type="submission" date="2016-03" db="EMBL/GenBank/DDBJ databases">
        <authorList>
            <person name="Heylen K."/>
            <person name="De Vos P."/>
            <person name="Vekeman B."/>
        </authorList>
    </citation>
    <scope>NUCLEOTIDE SEQUENCE [LARGE SCALE GENOMIC DNA]</scope>
    <source>
        <strain evidence="7">R-45383</strain>
    </source>
</reference>
<dbReference type="AlphaFoldDB" id="A0A177NI31"/>
<dbReference type="GO" id="GO:0005344">
    <property type="term" value="F:oxygen carrier activity"/>
    <property type="evidence" value="ECO:0007669"/>
    <property type="project" value="UniProtKB-KW"/>
</dbReference>
<organism evidence="6 7">
    <name type="scientific">Methylomonas koyamae</name>
    <dbReference type="NCBI Taxonomy" id="702114"/>
    <lineage>
        <taxon>Bacteria</taxon>
        <taxon>Pseudomonadati</taxon>
        <taxon>Pseudomonadota</taxon>
        <taxon>Gammaproteobacteria</taxon>
        <taxon>Methylococcales</taxon>
        <taxon>Methylococcaceae</taxon>
        <taxon>Methylomonas</taxon>
    </lineage>
</organism>
<protein>
    <submittedName>
        <fullName evidence="6">Hemerythrin</fullName>
    </submittedName>
</protein>
<evidence type="ECO:0000313" key="7">
    <source>
        <dbReference type="Proteomes" id="UP000077628"/>
    </source>
</evidence>
<keyword evidence="2" id="KW-0813">Transport</keyword>
<dbReference type="STRING" id="702114.A1355_09360"/>
<comment type="caution">
    <text evidence="6">The sequence shown here is derived from an EMBL/GenBank/DDBJ whole genome shotgun (WGS) entry which is preliminary data.</text>
</comment>
<dbReference type="Gene3D" id="1.20.120.50">
    <property type="entry name" value="Hemerythrin-like"/>
    <property type="match status" value="1"/>
</dbReference>
<keyword evidence="7" id="KW-1185">Reference proteome</keyword>
<sequence length="138" mass="15653">MTLLSAAETAPVGYDAIDHDHQSFIALVNQLDSADNNEFPALFRELYHHTEQHFELENQLMQTFAFPAETEHKGEHQRVLAEFKQFQSRIDKGLIPFGRAFVKDRLPQWFKLHVATMDSALAAHIHQANARAGDTNAA</sequence>
<dbReference type="GO" id="GO:0046872">
    <property type="term" value="F:metal ion binding"/>
    <property type="evidence" value="ECO:0007669"/>
    <property type="project" value="UniProtKB-KW"/>
</dbReference>
<evidence type="ECO:0000256" key="2">
    <source>
        <dbReference type="ARBA" id="ARBA00022621"/>
    </source>
</evidence>
<dbReference type="EMBL" id="LUUK01000183">
    <property type="protein sequence ID" value="OAI16710.1"/>
    <property type="molecule type" value="Genomic_DNA"/>
</dbReference>
<dbReference type="OrthoDB" id="5296936at2"/>
<dbReference type="RefSeq" id="WP_064030125.1">
    <property type="nucleotide sequence ID" value="NZ_LUUK01000183.1"/>
</dbReference>
<name>A0A177NI31_9GAMM</name>
<dbReference type="InterPro" id="IPR050669">
    <property type="entry name" value="Hemerythrin"/>
</dbReference>
<dbReference type="PANTHER" id="PTHR37164">
    <property type="entry name" value="BACTERIOHEMERYTHRIN"/>
    <property type="match status" value="1"/>
</dbReference>
<dbReference type="InterPro" id="IPR012827">
    <property type="entry name" value="Hemerythrin_metal-bd"/>
</dbReference>
<keyword evidence="3" id="KW-0479">Metal-binding</keyword>
<accession>A0A177NI31</accession>
<dbReference type="InterPro" id="IPR016131">
    <property type="entry name" value="Haemerythrin_Fe_BS"/>
</dbReference>
<keyword evidence="4" id="KW-0408">Iron</keyword>
<dbReference type="CDD" id="cd12107">
    <property type="entry name" value="Hemerythrin"/>
    <property type="match status" value="1"/>
</dbReference>
<evidence type="ECO:0000313" key="6">
    <source>
        <dbReference type="EMBL" id="OAI16710.1"/>
    </source>
</evidence>
<dbReference type="PANTHER" id="PTHR37164:SF1">
    <property type="entry name" value="BACTERIOHEMERYTHRIN"/>
    <property type="match status" value="1"/>
</dbReference>
<dbReference type="SUPFAM" id="SSF47188">
    <property type="entry name" value="Hemerythrin-like"/>
    <property type="match status" value="1"/>
</dbReference>
<keyword evidence="2" id="KW-0561">Oxygen transport</keyword>
<evidence type="ECO:0000256" key="1">
    <source>
        <dbReference type="ARBA" id="ARBA00010587"/>
    </source>
</evidence>
<dbReference type="Proteomes" id="UP000077628">
    <property type="component" value="Unassembled WGS sequence"/>
</dbReference>
<gene>
    <name evidence="6" type="ORF">A1355_09360</name>
</gene>
<evidence type="ECO:0000256" key="3">
    <source>
        <dbReference type="ARBA" id="ARBA00022723"/>
    </source>
</evidence>
<dbReference type="InterPro" id="IPR035938">
    <property type="entry name" value="Hemerythrin-like_sf"/>
</dbReference>